<sequence length="78" mass="8621">MTIASDELLDCTGLLCPIPVVKTSKAIKTIDVGQVLEMVATDPGAPPDMEAWARQTGHELIEQTAGDGEYRFWFRRTK</sequence>
<accession>A0A3B0SYW9</accession>
<proteinExistence type="inferred from homology"/>
<evidence type="ECO:0000313" key="3">
    <source>
        <dbReference type="EMBL" id="VAW09153.1"/>
    </source>
</evidence>
<dbReference type="SUPFAM" id="SSF64307">
    <property type="entry name" value="SirA-like"/>
    <property type="match status" value="1"/>
</dbReference>
<dbReference type="Pfam" id="PF01206">
    <property type="entry name" value="TusA"/>
    <property type="match status" value="1"/>
</dbReference>
<protein>
    <recommendedName>
        <fullName evidence="2">UPF0033 domain-containing protein</fullName>
    </recommendedName>
</protein>
<dbReference type="PANTHER" id="PTHR33279:SF6">
    <property type="entry name" value="SULFUR CARRIER PROTEIN YEDF-RELATED"/>
    <property type="match status" value="1"/>
</dbReference>
<dbReference type="PANTHER" id="PTHR33279">
    <property type="entry name" value="SULFUR CARRIER PROTEIN YEDF-RELATED"/>
    <property type="match status" value="1"/>
</dbReference>
<evidence type="ECO:0000256" key="1">
    <source>
        <dbReference type="ARBA" id="ARBA00008984"/>
    </source>
</evidence>
<dbReference type="CDD" id="cd00291">
    <property type="entry name" value="SirA_YedF_YeeD"/>
    <property type="match status" value="1"/>
</dbReference>
<organism evidence="3">
    <name type="scientific">hydrothermal vent metagenome</name>
    <dbReference type="NCBI Taxonomy" id="652676"/>
    <lineage>
        <taxon>unclassified sequences</taxon>
        <taxon>metagenomes</taxon>
        <taxon>ecological metagenomes</taxon>
    </lineage>
</organism>
<feature type="domain" description="UPF0033" evidence="2">
    <location>
        <begin position="9"/>
        <end position="33"/>
    </location>
</feature>
<dbReference type="Gene3D" id="3.30.110.40">
    <property type="entry name" value="TusA-like domain"/>
    <property type="match status" value="1"/>
</dbReference>
<dbReference type="InterPro" id="IPR001455">
    <property type="entry name" value="TusA-like"/>
</dbReference>
<reference evidence="3" key="1">
    <citation type="submission" date="2018-06" db="EMBL/GenBank/DDBJ databases">
        <authorList>
            <person name="Zhirakovskaya E."/>
        </authorList>
    </citation>
    <scope>NUCLEOTIDE SEQUENCE</scope>
</reference>
<name>A0A3B0SYW9_9ZZZZ</name>
<dbReference type="PROSITE" id="PS01148">
    <property type="entry name" value="UPF0033"/>
    <property type="match status" value="1"/>
</dbReference>
<gene>
    <name evidence="3" type="ORF">MNBD_ACTINO02-1148</name>
</gene>
<dbReference type="AlphaFoldDB" id="A0A3B0SYW9"/>
<comment type="similarity">
    <text evidence="1">Belongs to the sulfur carrier protein TusA family.</text>
</comment>
<evidence type="ECO:0000259" key="2">
    <source>
        <dbReference type="PROSITE" id="PS01148"/>
    </source>
</evidence>
<dbReference type="EMBL" id="UOEK01000527">
    <property type="protein sequence ID" value="VAW09153.1"/>
    <property type="molecule type" value="Genomic_DNA"/>
</dbReference>
<dbReference type="InterPro" id="IPR036868">
    <property type="entry name" value="TusA-like_sf"/>
</dbReference>